<gene>
    <name evidence="1" type="ORF">NDI38_14475</name>
</gene>
<dbReference type="InterPro" id="IPR038282">
    <property type="entry name" value="DUF2267_sf"/>
</dbReference>
<dbReference type="Proteomes" id="UP001476950">
    <property type="component" value="Unassembled WGS sequence"/>
</dbReference>
<dbReference type="Gene3D" id="1.10.490.110">
    <property type="entry name" value="Uncharacterized conserved protein DUF2267"/>
    <property type="match status" value="1"/>
</dbReference>
<evidence type="ECO:0000313" key="1">
    <source>
        <dbReference type="EMBL" id="MEP1059646.1"/>
    </source>
</evidence>
<organism evidence="1 2">
    <name type="scientific">Stenomitos frigidus AS-A4</name>
    <dbReference type="NCBI Taxonomy" id="2933935"/>
    <lineage>
        <taxon>Bacteria</taxon>
        <taxon>Bacillati</taxon>
        <taxon>Cyanobacteriota</taxon>
        <taxon>Cyanophyceae</taxon>
        <taxon>Leptolyngbyales</taxon>
        <taxon>Leptolyngbyaceae</taxon>
        <taxon>Stenomitos</taxon>
    </lineage>
</organism>
<accession>A0ABV0KK69</accession>
<evidence type="ECO:0000313" key="2">
    <source>
        <dbReference type="Proteomes" id="UP001476950"/>
    </source>
</evidence>
<comment type="caution">
    <text evidence="1">The sequence shown here is derived from an EMBL/GenBank/DDBJ whole genome shotgun (WGS) entry which is preliminary data.</text>
</comment>
<dbReference type="EMBL" id="JAMPLM010000012">
    <property type="protein sequence ID" value="MEP1059646.1"/>
    <property type="molecule type" value="Genomic_DNA"/>
</dbReference>
<keyword evidence="2" id="KW-1185">Reference proteome</keyword>
<protein>
    <submittedName>
        <fullName evidence="1">DUF2267 domain-containing protein</fullName>
    </submittedName>
</protein>
<dbReference type="InterPro" id="IPR018727">
    <property type="entry name" value="DUF2267"/>
</dbReference>
<sequence length="139" mass="15992">METYQDFLEKVRTQGNLKDLKEARNATEVVYRTMRDVMSNEAIDRVADELDEKAPDKVEDLWKDTNPLVSFLSHIRPNLHISPDNFLVRLRQEGNLPGADAETIIKAVFSATKDELSQERVQEVAEYLPGKISEMWQEA</sequence>
<proteinExistence type="predicted"/>
<dbReference type="RefSeq" id="WP_190452077.1">
    <property type="nucleotide sequence ID" value="NZ_JAMPLM010000012.1"/>
</dbReference>
<dbReference type="Pfam" id="PF10025">
    <property type="entry name" value="DUF2267"/>
    <property type="match status" value="1"/>
</dbReference>
<name>A0ABV0KK69_9CYAN</name>
<reference evidence="1 2" key="1">
    <citation type="submission" date="2022-04" db="EMBL/GenBank/DDBJ databases">
        <title>Positive selection, recombination, and allopatry shape intraspecific diversity of widespread and dominant cyanobacteria.</title>
        <authorList>
            <person name="Wei J."/>
            <person name="Shu W."/>
            <person name="Hu C."/>
        </authorList>
    </citation>
    <scope>NUCLEOTIDE SEQUENCE [LARGE SCALE GENOMIC DNA]</scope>
    <source>
        <strain evidence="1 2">AS-A4</strain>
    </source>
</reference>